<protein>
    <submittedName>
        <fullName evidence="1">Uncharacterized protein</fullName>
    </submittedName>
</protein>
<dbReference type="Proteomes" id="UP000625711">
    <property type="component" value="Unassembled WGS sequence"/>
</dbReference>
<organism evidence="1 2">
    <name type="scientific">Rhynchophorus ferrugineus</name>
    <name type="common">Red palm weevil</name>
    <name type="synonym">Curculio ferrugineus</name>
    <dbReference type="NCBI Taxonomy" id="354439"/>
    <lineage>
        <taxon>Eukaryota</taxon>
        <taxon>Metazoa</taxon>
        <taxon>Ecdysozoa</taxon>
        <taxon>Arthropoda</taxon>
        <taxon>Hexapoda</taxon>
        <taxon>Insecta</taxon>
        <taxon>Pterygota</taxon>
        <taxon>Neoptera</taxon>
        <taxon>Endopterygota</taxon>
        <taxon>Coleoptera</taxon>
        <taxon>Polyphaga</taxon>
        <taxon>Cucujiformia</taxon>
        <taxon>Curculionidae</taxon>
        <taxon>Dryophthorinae</taxon>
        <taxon>Rhynchophorus</taxon>
    </lineage>
</organism>
<name>A0A834ICK7_RHYFE</name>
<comment type="caution">
    <text evidence="1">The sequence shown here is derived from an EMBL/GenBank/DDBJ whole genome shotgun (WGS) entry which is preliminary data.</text>
</comment>
<feature type="non-terminal residue" evidence="1">
    <location>
        <position position="109"/>
    </location>
</feature>
<sequence length="109" mass="12997">MECSNRYLDENTETEIEIPNCADISGWFFRFFDAYRRQFVFWFRSMDGASVQALFDSRPLIHRCRRRPEDPAVARRDYQSFTLPFGQDFTISSRSLWNGLDILINLLNK</sequence>
<keyword evidence="2" id="KW-1185">Reference proteome</keyword>
<gene>
    <name evidence="1" type="ORF">GWI33_010885</name>
</gene>
<accession>A0A834ICK7</accession>
<reference evidence="1" key="1">
    <citation type="submission" date="2020-08" db="EMBL/GenBank/DDBJ databases">
        <title>Genome sequencing and assembly of the red palm weevil Rhynchophorus ferrugineus.</title>
        <authorList>
            <person name="Dias G.B."/>
            <person name="Bergman C.M."/>
            <person name="Manee M."/>
        </authorList>
    </citation>
    <scope>NUCLEOTIDE SEQUENCE</scope>
    <source>
        <strain evidence="1">AA-2017</strain>
        <tissue evidence="1">Whole larva</tissue>
    </source>
</reference>
<evidence type="ECO:0000313" key="1">
    <source>
        <dbReference type="EMBL" id="KAF7276138.1"/>
    </source>
</evidence>
<proteinExistence type="predicted"/>
<evidence type="ECO:0000313" key="2">
    <source>
        <dbReference type="Proteomes" id="UP000625711"/>
    </source>
</evidence>
<dbReference type="AlphaFoldDB" id="A0A834ICK7"/>
<dbReference type="EMBL" id="JAACXV010008299">
    <property type="protein sequence ID" value="KAF7276138.1"/>
    <property type="molecule type" value="Genomic_DNA"/>
</dbReference>